<proteinExistence type="predicted"/>
<accession>A0A9X3P6Y4</accession>
<protein>
    <submittedName>
        <fullName evidence="3">Uncharacterized protein</fullName>
    </submittedName>
</protein>
<name>A0A9X3P6Y4_9ACTN</name>
<dbReference type="RefSeq" id="WP_270108487.1">
    <property type="nucleotide sequence ID" value="NZ_JAPZVP010000002.1"/>
</dbReference>
<keyword evidence="4" id="KW-1185">Reference proteome</keyword>
<keyword evidence="2" id="KW-0812">Transmembrane</keyword>
<gene>
    <name evidence="3" type="ORF">O1R50_03550</name>
</gene>
<feature type="transmembrane region" description="Helical" evidence="2">
    <location>
        <begin position="111"/>
        <end position="134"/>
    </location>
</feature>
<dbReference type="AlphaFoldDB" id="A0A9X3P6Y4"/>
<feature type="region of interest" description="Disordered" evidence="1">
    <location>
        <begin position="1"/>
        <end position="50"/>
    </location>
</feature>
<evidence type="ECO:0000256" key="2">
    <source>
        <dbReference type="SAM" id="Phobius"/>
    </source>
</evidence>
<keyword evidence="2" id="KW-0472">Membrane</keyword>
<keyword evidence="2" id="KW-1133">Transmembrane helix</keyword>
<feature type="compositionally biased region" description="Polar residues" evidence="1">
    <location>
        <begin position="19"/>
        <end position="28"/>
    </location>
</feature>
<dbReference type="Proteomes" id="UP001146067">
    <property type="component" value="Unassembled WGS sequence"/>
</dbReference>
<dbReference type="EMBL" id="JAPZVP010000002">
    <property type="protein sequence ID" value="MDA1358681.1"/>
    <property type="molecule type" value="Genomic_DNA"/>
</dbReference>
<comment type="caution">
    <text evidence="3">The sequence shown here is derived from an EMBL/GenBank/DDBJ whole genome shotgun (WGS) entry which is preliminary data.</text>
</comment>
<feature type="compositionally biased region" description="Low complexity" evidence="1">
    <location>
        <begin position="39"/>
        <end position="50"/>
    </location>
</feature>
<organism evidence="3 4">
    <name type="scientific">Glycomyces luteolus</name>
    <dbReference type="NCBI Taxonomy" id="2670330"/>
    <lineage>
        <taxon>Bacteria</taxon>
        <taxon>Bacillati</taxon>
        <taxon>Actinomycetota</taxon>
        <taxon>Actinomycetes</taxon>
        <taxon>Glycomycetales</taxon>
        <taxon>Glycomycetaceae</taxon>
        <taxon>Glycomyces</taxon>
    </lineage>
</organism>
<feature type="transmembrane region" description="Helical" evidence="2">
    <location>
        <begin position="79"/>
        <end position="105"/>
    </location>
</feature>
<feature type="transmembrane region" description="Helical" evidence="2">
    <location>
        <begin position="141"/>
        <end position="161"/>
    </location>
</feature>
<reference evidence="3" key="1">
    <citation type="submission" date="2022-12" db="EMBL/GenBank/DDBJ databases">
        <title>Gycomyces niveus sp.nov.,a novel actinomycete isolated from soil in Shouguan.</title>
        <authorList>
            <person name="Yang X."/>
        </authorList>
    </citation>
    <scope>NUCLEOTIDE SEQUENCE</scope>
    <source>
        <strain evidence="3">NEAU-A15</strain>
    </source>
</reference>
<evidence type="ECO:0000256" key="1">
    <source>
        <dbReference type="SAM" id="MobiDB-lite"/>
    </source>
</evidence>
<sequence length="162" mass="16743">MSPAGKLNLRSVSIRKSKSSGVPRQSTVPDGAAADNVWASSPAPQADSSALGSIQGGIASAKDAGPLRPEKPAVRLRRLAGVASWALVLVLAGVATAIVGLFRVFGDSPAWFTPAFITCGVIGMLLAMMAFASLRFRGVPWMFMAASTITLLAAFVMLRVAA</sequence>
<evidence type="ECO:0000313" key="4">
    <source>
        <dbReference type="Proteomes" id="UP001146067"/>
    </source>
</evidence>
<evidence type="ECO:0000313" key="3">
    <source>
        <dbReference type="EMBL" id="MDA1358681.1"/>
    </source>
</evidence>